<dbReference type="AlphaFoldDB" id="A0A5J4RJG8"/>
<evidence type="ECO:0000313" key="1">
    <source>
        <dbReference type="EMBL" id="KAA6333290.1"/>
    </source>
</evidence>
<reference evidence="1" key="1">
    <citation type="submission" date="2019-03" db="EMBL/GenBank/DDBJ databases">
        <title>Single cell metagenomics reveals metabolic interactions within the superorganism composed of flagellate Streblomastix strix and complex community of Bacteroidetes bacteria on its surface.</title>
        <authorList>
            <person name="Treitli S.C."/>
            <person name="Kolisko M."/>
            <person name="Husnik F."/>
            <person name="Keeling P."/>
            <person name="Hampl V."/>
        </authorList>
    </citation>
    <scope>NUCLEOTIDE SEQUENCE</scope>
    <source>
        <strain evidence="1">STM</strain>
    </source>
</reference>
<gene>
    <name evidence="1" type="ORF">EZS27_018282</name>
</gene>
<name>A0A5J4RJG8_9ZZZZ</name>
<organism evidence="1">
    <name type="scientific">termite gut metagenome</name>
    <dbReference type="NCBI Taxonomy" id="433724"/>
    <lineage>
        <taxon>unclassified sequences</taxon>
        <taxon>metagenomes</taxon>
        <taxon>organismal metagenomes</taxon>
    </lineage>
</organism>
<sequence>MLRSNINTEKSDFRKIKDAEHINEVWKIIEKNIPIYFEKMLESEDELAALKANTSFKIQSSSPDTQKRLDEIFLKGLFYKEEDKYKKFFSEESMHEFEDEDDPKAFKSALSTKVPVILKARNSKRETMREWQERFATSKAVDVYAIFFNLIDFMNDYVSEIDPKEYGEFNDINELEKFYILNEDDDYNVPGVIGMGIKSSVLFYLNPTFFLGANKNTLYGYYFLSECEHFHLPSQTNEFIMINDMRKESNRRNNTNMLIDQNYWFPYDLFMLYGLRTYRKLKELCTKHKYPLDDAKRFVHVNTFMSQIWDLEYDKIVTMTGGDQEDAR</sequence>
<dbReference type="EMBL" id="SNRY01001131">
    <property type="protein sequence ID" value="KAA6333290.1"/>
    <property type="molecule type" value="Genomic_DNA"/>
</dbReference>
<protein>
    <submittedName>
        <fullName evidence="1">Uncharacterized protein</fullName>
    </submittedName>
</protein>
<proteinExistence type="predicted"/>
<accession>A0A5J4RJG8</accession>
<comment type="caution">
    <text evidence="1">The sequence shown here is derived from an EMBL/GenBank/DDBJ whole genome shotgun (WGS) entry which is preliminary data.</text>
</comment>